<feature type="domain" description="O-antigen ligase-related" evidence="6">
    <location>
        <begin position="204"/>
        <end position="355"/>
    </location>
</feature>
<proteinExistence type="predicted"/>
<evidence type="ECO:0000256" key="1">
    <source>
        <dbReference type="ARBA" id="ARBA00004141"/>
    </source>
</evidence>
<evidence type="ECO:0000259" key="6">
    <source>
        <dbReference type="Pfam" id="PF04932"/>
    </source>
</evidence>
<gene>
    <name evidence="7" type="ordered locus">Emtol_4293</name>
</gene>
<evidence type="ECO:0000256" key="5">
    <source>
        <dbReference type="SAM" id="Phobius"/>
    </source>
</evidence>
<feature type="transmembrane region" description="Helical" evidence="5">
    <location>
        <begin position="221"/>
        <end position="238"/>
    </location>
</feature>
<feature type="transmembrane region" description="Helical" evidence="5">
    <location>
        <begin position="6"/>
        <end position="34"/>
    </location>
</feature>
<feature type="transmembrane region" description="Helical" evidence="5">
    <location>
        <begin position="282"/>
        <end position="304"/>
    </location>
</feature>
<feature type="transmembrane region" description="Helical" evidence="5">
    <location>
        <begin position="250"/>
        <end position="270"/>
    </location>
</feature>
<accession>A0ABM5N789</accession>
<protein>
    <submittedName>
        <fullName evidence="7">O-antigen polymerase</fullName>
    </submittedName>
</protein>
<feature type="transmembrane region" description="Helical" evidence="5">
    <location>
        <begin position="198"/>
        <end position="214"/>
    </location>
</feature>
<dbReference type="RefSeq" id="WP_015031104.1">
    <property type="nucleotide sequence ID" value="NC_018748.1"/>
</dbReference>
<feature type="transmembrane region" description="Helical" evidence="5">
    <location>
        <begin position="398"/>
        <end position="418"/>
    </location>
</feature>
<organism evidence="7 8">
    <name type="scientific">Emticicia oligotrophica (strain DSM 17448 / CIP 109782 / MTCC 6937 / GPTSA100-15)</name>
    <dbReference type="NCBI Taxonomy" id="929562"/>
    <lineage>
        <taxon>Bacteria</taxon>
        <taxon>Pseudomonadati</taxon>
        <taxon>Bacteroidota</taxon>
        <taxon>Cytophagia</taxon>
        <taxon>Cytophagales</taxon>
        <taxon>Leadbetterellaceae</taxon>
        <taxon>Emticicia</taxon>
    </lineage>
</organism>
<keyword evidence="4 5" id="KW-0472">Membrane</keyword>
<feature type="transmembrane region" description="Helical" evidence="5">
    <location>
        <begin position="371"/>
        <end position="392"/>
    </location>
</feature>
<comment type="subcellular location">
    <subcellularLocation>
        <location evidence="1">Membrane</location>
        <topology evidence="1">Multi-pass membrane protein</topology>
    </subcellularLocation>
</comment>
<feature type="transmembrane region" description="Helical" evidence="5">
    <location>
        <begin position="175"/>
        <end position="192"/>
    </location>
</feature>
<reference evidence="7 8" key="1">
    <citation type="submission" date="2011-07" db="EMBL/GenBank/DDBJ databases">
        <title>The complete genome of chromosome of Emticicia oligotrophica DSM 17448.</title>
        <authorList>
            <consortium name="US DOE Joint Genome Institute (JGI-PGF)"/>
            <person name="Lucas S."/>
            <person name="Han J."/>
            <person name="Lapidus A."/>
            <person name="Bruce D."/>
            <person name="Goodwin L."/>
            <person name="Pitluck S."/>
            <person name="Peters L."/>
            <person name="Kyrpides N."/>
            <person name="Mavromatis K."/>
            <person name="Ivanova N."/>
            <person name="Ovchinnikova G."/>
            <person name="Teshima H."/>
            <person name="Detter J.C."/>
            <person name="Tapia R."/>
            <person name="Han C."/>
            <person name="Land M."/>
            <person name="Hauser L."/>
            <person name="Markowitz V."/>
            <person name="Cheng J.-F."/>
            <person name="Hugenholtz P."/>
            <person name="Woyke T."/>
            <person name="Wu D."/>
            <person name="Tindall B."/>
            <person name="Pomrenke H."/>
            <person name="Brambilla E."/>
            <person name="Klenk H.-P."/>
            <person name="Eisen J.A."/>
        </authorList>
    </citation>
    <scope>NUCLEOTIDE SEQUENCE [LARGE SCALE GENOMIC DNA]</scope>
    <source>
        <strain evidence="7 8">DSM 17448</strain>
    </source>
</reference>
<feature type="transmembrane region" description="Helical" evidence="5">
    <location>
        <begin position="339"/>
        <end position="359"/>
    </location>
</feature>
<dbReference type="Pfam" id="PF04932">
    <property type="entry name" value="Wzy_C"/>
    <property type="match status" value="1"/>
</dbReference>
<feature type="transmembrane region" description="Helical" evidence="5">
    <location>
        <begin position="55"/>
        <end position="71"/>
    </location>
</feature>
<keyword evidence="8" id="KW-1185">Reference proteome</keyword>
<feature type="transmembrane region" description="Helical" evidence="5">
    <location>
        <begin position="146"/>
        <end position="163"/>
    </location>
</feature>
<dbReference type="InterPro" id="IPR007016">
    <property type="entry name" value="O-antigen_ligase-rel_domated"/>
</dbReference>
<sequence>MPFDIFTIFLILLHSSALGKIILLKLLMNSCVLYQILKQFNSVSKFCTSKNNKSLIGIMILFLISLVRTSNPSLDFFNILYKFLTNLLMFLYIITIGCKYIRLGTFFEFQNILQKLIIFPFSIFCFINFILYYFQIKLDLDEAISYQEASPALLLANIGINILRVKYPLATGYNSFASVIGLVFMLQILLILFTKFSVIRVICLTLLLITLVPIDSRMSIFIPILISLFVFLFKGSSFSYNRILFSISPFIYFILPVVLSVIMPILLGNVNNLQRGDDESELIRFTIWTVSLNFFLSFEIFQLIGYGEFGHFGSNISLQWANIFSSWTNNNLITTHNSIFAILFDMGYIGLICFMQCNFRIIYLIKKLYSLFRLESIIVGSMLLYCSIVGSTESLMGFYFPNFLLIFFIVSVSFFQLATKVKFD</sequence>
<name>A0ABM5N789_EMTOG</name>
<evidence type="ECO:0000256" key="2">
    <source>
        <dbReference type="ARBA" id="ARBA00022692"/>
    </source>
</evidence>
<feature type="transmembrane region" description="Helical" evidence="5">
    <location>
        <begin position="83"/>
        <end position="101"/>
    </location>
</feature>
<evidence type="ECO:0000313" key="7">
    <source>
        <dbReference type="EMBL" id="AFK05416.1"/>
    </source>
</evidence>
<keyword evidence="3 5" id="KW-1133">Transmembrane helix</keyword>
<evidence type="ECO:0000256" key="3">
    <source>
        <dbReference type="ARBA" id="ARBA00022989"/>
    </source>
</evidence>
<keyword evidence="2 5" id="KW-0812">Transmembrane</keyword>
<feature type="transmembrane region" description="Helical" evidence="5">
    <location>
        <begin position="113"/>
        <end position="134"/>
    </location>
</feature>
<dbReference type="Proteomes" id="UP000002875">
    <property type="component" value="Chromosome"/>
</dbReference>
<dbReference type="EMBL" id="CP002961">
    <property type="protein sequence ID" value="AFK05416.1"/>
    <property type="molecule type" value="Genomic_DNA"/>
</dbReference>
<evidence type="ECO:0000313" key="8">
    <source>
        <dbReference type="Proteomes" id="UP000002875"/>
    </source>
</evidence>
<evidence type="ECO:0000256" key="4">
    <source>
        <dbReference type="ARBA" id="ARBA00023136"/>
    </source>
</evidence>